<comment type="similarity">
    <text evidence="1">In the C-terminal section; belongs to the MsrB Met sulfoxide reductase family.</text>
</comment>
<sequence length="350" mass="39478">MRKNLFLRIACLLIGLLAFPTIAQTNAKKMNTKEIYFAGGCFWGTEHFLKQIRGVVATEVGYANGNIANPTYKQVCQGNTQFAETVKVVYSPTEVSLSQLIELYLKTIDPTSLNKQGNDKGSQYRTGIYYTDKADATTIKAYLSALAKEYSKPIVVENLPLKNFYPAEDYHQDYLDKNPHGYCHLSPALFEMARKANAKKTAPKTSYTAKDKATLKKELSPMQYEVTQNSATEPPFRNAYWNEKREGIYVDITTGEPLFSSTDKFESGCGWPSFSKPIDKKLVKEYLDKSHNMVRTEVRSKLGNAHLGHVFTDGPKDKGGLRYCINSASLRFIPKEEMEKEGYSLELLSK</sequence>
<proteinExistence type="inferred from homology"/>
<comment type="catalytic activity">
    <reaction evidence="7 9">
        <text>L-methionyl-[protein] + [thioredoxin]-disulfide + H2O = L-methionyl-(R)-S-oxide-[protein] + [thioredoxin]-dithiol</text>
        <dbReference type="Rhea" id="RHEA:24164"/>
        <dbReference type="Rhea" id="RHEA-COMP:10698"/>
        <dbReference type="Rhea" id="RHEA-COMP:10700"/>
        <dbReference type="Rhea" id="RHEA-COMP:12313"/>
        <dbReference type="Rhea" id="RHEA-COMP:12314"/>
        <dbReference type="ChEBI" id="CHEBI:15377"/>
        <dbReference type="ChEBI" id="CHEBI:16044"/>
        <dbReference type="ChEBI" id="CHEBI:29950"/>
        <dbReference type="ChEBI" id="CHEBI:45764"/>
        <dbReference type="ChEBI" id="CHEBI:50058"/>
        <dbReference type="EC" id="1.8.4.12"/>
    </reaction>
</comment>
<feature type="chain" id="PRO_5013326963" description="Multifunctional fusion protein" evidence="11">
    <location>
        <begin position="24"/>
        <end position="350"/>
    </location>
</feature>
<gene>
    <name evidence="9 14" type="primary">msrB</name>
    <name evidence="10" type="synonym">msrA</name>
    <name evidence="13" type="ORF">CGC50_11035</name>
    <name evidence="14" type="ORF">VJJ49_13015</name>
</gene>
<dbReference type="Pfam" id="PF01625">
    <property type="entry name" value="PMSR"/>
    <property type="match status" value="1"/>
</dbReference>
<dbReference type="Proteomes" id="UP001324270">
    <property type="component" value="Unassembled WGS sequence"/>
</dbReference>
<comment type="similarity">
    <text evidence="2">In the N-terminal section; belongs to the MsrA Met sulfoxide reductase family.</text>
</comment>
<evidence type="ECO:0000256" key="9">
    <source>
        <dbReference type="HAMAP-Rule" id="MF_01400"/>
    </source>
</evidence>
<dbReference type="InterPro" id="IPR002579">
    <property type="entry name" value="Met_Sox_Rdtase_MsrB_dom"/>
</dbReference>
<evidence type="ECO:0000256" key="10">
    <source>
        <dbReference type="HAMAP-Rule" id="MF_01401"/>
    </source>
</evidence>
<keyword evidence="3 9" id="KW-0560">Oxidoreductase</keyword>
<dbReference type="EC" id="1.8.4.12" evidence="9"/>
<feature type="signal peptide" evidence="11">
    <location>
        <begin position="1"/>
        <end position="23"/>
    </location>
</feature>
<reference evidence="15" key="2">
    <citation type="submission" date="2017-06" db="EMBL/GenBank/DDBJ databases">
        <title>Capnocytophaga spp. assemblies.</title>
        <authorList>
            <person name="Gulvik C.A."/>
        </authorList>
    </citation>
    <scope>NUCLEOTIDE SEQUENCE [LARGE SCALE GENOMIC DNA]</scope>
    <source>
        <strain evidence="15">H1496</strain>
    </source>
</reference>
<comment type="similarity">
    <text evidence="10">Belongs to the MsrA Met sulfoxide reductase family.</text>
</comment>
<dbReference type="GO" id="GO:0030091">
    <property type="term" value="P:protein repair"/>
    <property type="evidence" value="ECO:0007669"/>
    <property type="project" value="InterPro"/>
</dbReference>
<dbReference type="AlphaFoldDB" id="A0A250FTA6"/>
<evidence type="ECO:0000256" key="11">
    <source>
        <dbReference type="SAM" id="SignalP"/>
    </source>
</evidence>
<dbReference type="NCBIfam" id="TIGR00357">
    <property type="entry name" value="peptide-methionine (R)-S-oxide reductase MsrB"/>
    <property type="match status" value="1"/>
</dbReference>
<dbReference type="GO" id="GO:0006979">
    <property type="term" value="P:response to oxidative stress"/>
    <property type="evidence" value="ECO:0007669"/>
    <property type="project" value="InterPro"/>
</dbReference>
<evidence type="ECO:0000256" key="4">
    <source>
        <dbReference type="ARBA" id="ARBA00023268"/>
    </source>
</evidence>
<feature type="active site" description="Nucleophile" evidence="9">
    <location>
        <position position="324"/>
    </location>
</feature>
<keyword evidence="11" id="KW-0732">Signal</keyword>
<evidence type="ECO:0000256" key="5">
    <source>
        <dbReference type="ARBA" id="ARBA00024679"/>
    </source>
</evidence>
<dbReference type="Gene3D" id="2.170.150.20">
    <property type="entry name" value="Peptide methionine sulfoxide reductase"/>
    <property type="match status" value="1"/>
</dbReference>
<evidence type="ECO:0000313" key="14">
    <source>
        <dbReference type="EMBL" id="MEB3041597.1"/>
    </source>
</evidence>
<protein>
    <recommendedName>
        <fullName evidence="9 10">Multifunctional fusion protein</fullName>
    </recommendedName>
    <domain>
        <recommendedName>
            <fullName evidence="10">Peptide methionine sulfoxide reductase MsrA</fullName>
            <shortName evidence="10">Protein-methionine-S-oxide reductase</shortName>
            <ecNumber evidence="10">1.8.4.11</ecNumber>
        </recommendedName>
        <alternativeName>
            <fullName evidence="10">Peptide-methionine (S)-S-oxide reductase</fullName>
            <shortName evidence="10">Peptide Met(O) reductase</shortName>
        </alternativeName>
    </domain>
    <domain>
        <recommendedName>
            <fullName evidence="9">Peptide methionine sulfoxide reductase MsrB</fullName>
            <ecNumber evidence="9">1.8.4.12</ecNumber>
        </recommendedName>
        <alternativeName>
            <fullName evidence="9">Peptide-methionine (R)-S-oxide reductase</fullName>
        </alternativeName>
    </domain>
</protein>
<comment type="function">
    <text evidence="5 10">Has an important function as a repair enzyme for proteins that have been inactivated by oxidation. Catalyzes the reversible oxidation-reduction of methionine sulfoxide in proteins to methionine.</text>
</comment>
<dbReference type="RefSeq" id="WP_095910864.1">
    <property type="nucleotide sequence ID" value="NZ_CAUPXI010000012.1"/>
</dbReference>
<evidence type="ECO:0000313" key="16">
    <source>
        <dbReference type="Proteomes" id="UP001324270"/>
    </source>
</evidence>
<evidence type="ECO:0000313" key="15">
    <source>
        <dbReference type="Proteomes" id="UP000217250"/>
    </source>
</evidence>
<organism evidence="13 15">
    <name type="scientific">Capnocytophaga gingivalis</name>
    <dbReference type="NCBI Taxonomy" id="1017"/>
    <lineage>
        <taxon>Bacteria</taxon>
        <taxon>Pseudomonadati</taxon>
        <taxon>Bacteroidota</taxon>
        <taxon>Flavobacteriia</taxon>
        <taxon>Flavobacteriales</taxon>
        <taxon>Flavobacteriaceae</taxon>
        <taxon>Capnocytophaga</taxon>
    </lineage>
</organism>
<dbReference type="Proteomes" id="UP000217250">
    <property type="component" value="Chromosome"/>
</dbReference>
<dbReference type="InterPro" id="IPR002569">
    <property type="entry name" value="Met_Sox_Rdtase_MsrA_dom"/>
</dbReference>
<evidence type="ECO:0000256" key="8">
    <source>
        <dbReference type="ARBA" id="ARBA00048782"/>
    </source>
</evidence>
<dbReference type="PANTHER" id="PTHR10173:SF59">
    <property type="entry name" value="PEPTIDE METHIONINE SULFOXIDE REDUCTASE MSRA_MSRB"/>
    <property type="match status" value="1"/>
</dbReference>
<reference evidence="13" key="1">
    <citation type="journal article" date="2017" name="Genome Announc.">
        <title>Twelve Complete Reference Genomes of Clinical Isolates in the Capnocytophaga Genus.</title>
        <authorList>
            <person name="Villarma A."/>
            <person name="Gulvik C.A."/>
            <person name="Rowe L.A."/>
            <person name="Sheth M."/>
            <person name="Juieng P."/>
            <person name="Nicholson A.C."/>
            <person name="Loparev V.N."/>
            <person name="McQuiston J.R."/>
        </authorList>
    </citation>
    <scope>NUCLEOTIDE SEQUENCE</scope>
    <source>
        <strain evidence="13">H1496</strain>
    </source>
</reference>
<dbReference type="Pfam" id="PF01641">
    <property type="entry name" value="SelR"/>
    <property type="match status" value="1"/>
</dbReference>
<evidence type="ECO:0000256" key="1">
    <source>
        <dbReference type="ARBA" id="ARBA00008076"/>
    </source>
</evidence>
<comment type="catalytic activity">
    <reaction evidence="6 10">
        <text>L-methionyl-[protein] + [thioredoxin]-disulfide + H2O = L-methionyl-(S)-S-oxide-[protein] + [thioredoxin]-dithiol</text>
        <dbReference type="Rhea" id="RHEA:14217"/>
        <dbReference type="Rhea" id="RHEA-COMP:10698"/>
        <dbReference type="Rhea" id="RHEA-COMP:10700"/>
        <dbReference type="Rhea" id="RHEA-COMP:12313"/>
        <dbReference type="Rhea" id="RHEA-COMP:12315"/>
        <dbReference type="ChEBI" id="CHEBI:15377"/>
        <dbReference type="ChEBI" id="CHEBI:16044"/>
        <dbReference type="ChEBI" id="CHEBI:29950"/>
        <dbReference type="ChEBI" id="CHEBI:44120"/>
        <dbReference type="ChEBI" id="CHEBI:50058"/>
        <dbReference type="EC" id="1.8.4.11"/>
    </reaction>
</comment>
<keyword evidence="4" id="KW-0511">Multifunctional enzyme</keyword>
<comment type="similarity">
    <text evidence="9">Belongs to the MsrB Met sulfoxide reductase family.</text>
</comment>
<dbReference type="GO" id="GO:0008113">
    <property type="term" value="F:peptide-methionine (S)-S-oxide reductase activity"/>
    <property type="evidence" value="ECO:0007669"/>
    <property type="project" value="UniProtKB-UniRule"/>
</dbReference>
<dbReference type="EMBL" id="JAYKBV010000025">
    <property type="protein sequence ID" value="MEB3041597.1"/>
    <property type="molecule type" value="Genomic_DNA"/>
</dbReference>
<dbReference type="HAMAP" id="MF_01400">
    <property type="entry name" value="MsrB"/>
    <property type="match status" value="1"/>
</dbReference>
<dbReference type="InterPro" id="IPR036509">
    <property type="entry name" value="Met_Sox_Rdtase_MsrA_sf"/>
</dbReference>
<evidence type="ECO:0000256" key="2">
    <source>
        <dbReference type="ARBA" id="ARBA00011017"/>
    </source>
</evidence>
<dbReference type="OrthoDB" id="4174719at2"/>
<evidence type="ECO:0000256" key="3">
    <source>
        <dbReference type="ARBA" id="ARBA00023002"/>
    </source>
</evidence>
<comment type="caution">
    <text evidence="9">Lacks conserved residue(s) required for the propagation of feature annotation.</text>
</comment>
<dbReference type="SUPFAM" id="SSF51316">
    <property type="entry name" value="Mss4-like"/>
    <property type="match status" value="1"/>
</dbReference>
<dbReference type="NCBIfam" id="TIGR00401">
    <property type="entry name" value="msrA"/>
    <property type="match status" value="1"/>
</dbReference>
<evidence type="ECO:0000256" key="7">
    <source>
        <dbReference type="ARBA" id="ARBA00048488"/>
    </source>
</evidence>
<evidence type="ECO:0000259" key="12">
    <source>
        <dbReference type="PROSITE" id="PS51790"/>
    </source>
</evidence>
<accession>A0A250FTA6</accession>
<dbReference type="InterPro" id="IPR011057">
    <property type="entry name" value="Mss4-like_sf"/>
</dbReference>
<reference evidence="14 16" key="3">
    <citation type="submission" date="2023-12" db="EMBL/GenBank/DDBJ databases">
        <title>Genomic sequences of Capnocytophaga and Parvimonas strains.</title>
        <authorList>
            <person name="Watt R.M."/>
            <person name="Wang M."/>
            <person name="Yang T."/>
            <person name="Tong W.M."/>
        </authorList>
    </citation>
    <scope>NUCLEOTIDE SEQUENCE [LARGE SCALE GENOMIC DNA]</scope>
    <source>
        <strain evidence="14 16">CCUG 13156</strain>
    </source>
</reference>
<evidence type="ECO:0000256" key="6">
    <source>
        <dbReference type="ARBA" id="ARBA00047806"/>
    </source>
</evidence>
<dbReference type="GeneID" id="84809082"/>
<name>A0A250FTA6_9FLAO</name>
<dbReference type="InterPro" id="IPR028427">
    <property type="entry name" value="Met_Sox_Rdtase_MsrB"/>
</dbReference>
<dbReference type="PANTHER" id="PTHR10173">
    <property type="entry name" value="METHIONINE SULFOXIDE REDUCTASE"/>
    <property type="match status" value="1"/>
</dbReference>
<dbReference type="GO" id="GO:0005737">
    <property type="term" value="C:cytoplasm"/>
    <property type="evidence" value="ECO:0007669"/>
    <property type="project" value="TreeGrafter"/>
</dbReference>
<keyword evidence="16" id="KW-1185">Reference proteome</keyword>
<comment type="catalytic activity">
    <reaction evidence="8 10">
        <text>[thioredoxin]-disulfide + L-methionine + H2O = L-methionine (S)-S-oxide + [thioredoxin]-dithiol</text>
        <dbReference type="Rhea" id="RHEA:19993"/>
        <dbReference type="Rhea" id="RHEA-COMP:10698"/>
        <dbReference type="Rhea" id="RHEA-COMP:10700"/>
        <dbReference type="ChEBI" id="CHEBI:15377"/>
        <dbReference type="ChEBI" id="CHEBI:29950"/>
        <dbReference type="ChEBI" id="CHEBI:50058"/>
        <dbReference type="ChEBI" id="CHEBI:57844"/>
        <dbReference type="ChEBI" id="CHEBI:58772"/>
        <dbReference type="EC" id="1.8.4.11"/>
    </reaction>
</comment>
<dbReference type="EMBL" id="CP022386">
    <property type="protein sequence ID" value="ATA87635.1"/>
    <property type="molecule type" value="Genomic_DNA"/>
</dbReference>
<dbReference type="GO" id="GO:0033743">
    <property type="term" value="F:peptide-methionine (R)-S-oxide reductase activity"/>
    <property type="evidence" value="ECO:0007669"/>
    <property type="project" value="UniProtKB-UniRule"/>
</dbReference>
<dbReference type="FunFam" id="2.170.150.20:FF:000003">
    <property type="entry name" value="Peptide methionine sulfoxide reductase MsrB"/>
    <property type="match status" value="1"/>
</dbReference>
<dbReference type="PROSITE" id="PS51790">
    <property type="entry name" value="MSRB"/>
    <property type="match status" value="1"/>
</dbReference>
<feature type="active site" evidence="10">
    <location>
        <position position="41"/>
    </location>
</feature>
<dbReference type="SUPFAM" id="SSF55068">
    <property type="entry name" value="Peptide methionine sulfoxide reductase"/>
    <property type="match status" value="1"/>
</dbReference>
<dbReference type="KEGG" id="cgh:CGC50_11035"/>
<evidence type="ECO:0000313" key="13">
    <source>
        <dbReference type="EMBL" id="ATA87635.1"/>
    </source>
</evidence>
<dbReference type="EC" id="1.8.4.11" evidence="10"/>
<dbReference type="HAMAP" id="MF_01401">
    <property type="entry name" value="MsrA"/>
    <property type="match status" value="1"/>
</dbReference>
<dbReference type="Gene3D" id="3.30.1060.10">
    <property type="entry name" value="Peptide methionine sulphoxide reductase MsrA"/>
    <property type="match status" value="1"/>
</dbReference>
<feature type="domain" description="MsrB" evidence="12">
    <location>
        <begin position="212"/>
        <end position="335"/>
    </location>
</feature>